<protein>
    <submittedName>
        <fullName evidence="2">Uncharacterized protein</fullName>
    </submittedName>
</protein>
<reference evidence="2" key="1">
    <citation type="submission" date="2010-08" db="EMBL/GenBank/DDBJ databases">
        <authorList>
            <person name="Muzny D."/>
            <person name="Qin X."/>
            <person name="Buhay C."/>
            <person name="Dugan-Rocha S."/>
            <person name="Ding Y."/>
            <person name="Chen G."/>
            <person name="Hawes A."/>
            <person name="Holder M."/>
            <person name="Jhangiani S."/>
            <person name="Johnson A."/>
            <person name="Khan Z."/>
            <person name="Li Z."/>
            <person name="Liu W."/>
            <person name="Liu X."/>
            <person name="Perez L."/>
            <person name="Shen H."/>
            <person name="Wang Q."/>
            <person name="Watt J."/>
            <person name="Xi L."/>
            <person name="Xin Y."/>
            <person name="Zhou J."/>
            <person name="Deng J."/>
            <person name="Jiang H."/>
            <person name="Liu Y."/>
            <person name="Qu J."/>
            <person name="Song X.-Z."/>
            <person name="Zhang L."/>
            <person name="Villasana D."/>
            <person name="Johnson A."/>
            <person name="Liu J."/>
            <person name="Liyanage D."/>
            <person name="Lorensuhewa L."/>
            <person name="Robinson T."/>
            <person name="Song A."/>
            <person name="Song B.-B."/>
            <person name="Dinh H."/>
            <person name="Thornton R."/>
            <person name="Coyle M."/>
            <person name="Francisco L."/>
            <person name="Jackson L."/>
            <person name="Javaid M."/>
            <person name="Korchina V."/>
            <person name="Kovar C."/>
            <person name="Mata R."/>
            <person name="Mathew T."/>
            <person name="Ngo R."/>
            <person name="Nguyen L."/>
            <person name="Nguyen N."/>
            <person name="Okwuonu G."/>
            <person name="Ongeri F."/>
            <person name="Pham C."/>
            <person name="Simmons D."/>
            <person name="Wilczek-Boney K."/>
            <person name="Hale W."/>
            <person name="Jakkamsetti A."/>
            <person name="Pham P."/>
            <person name="Ruth R."/>
            <person name="San Lucas F."/>
            <person name="Warren J."/>
            <person name="Zhang J."/>
            <person name="Zhao Z."/>
            <person name="Zhou C."/>
            <person name="Zhu D."/>
            <person name="Lee S."/>
            <person name="Bess C."/>
            <person name="Blankenburg K."/>
            <person name="Forbes L."/>
            <person name="Fu Q."/>
            <person name="Gubbala S."/>
            <person name="Hirani K."/>
            <person name="Jayaseelan J.C."/>
            <person name="Lara F."/>
            <person name="Munidasa M."/>
            <person name="Palculict T."/>
            <person name="Patil S."/>
            <person name="Pu L.-L."/>
            <person name="Saada N."/>
            <person name="Tang L."/>
            <person name="Weissenberger G."/>
            <person name="Zhu Y."/>
            <person name="Hemphill L."/>
            <person name="Shang Y."/>
            <person name="Youmans B."/>
            <person name="Ayvaz T."/>
            <person name="Ross M."/>
            <person name="Santibanez J."/>
            <person name="Aqrawi P."/>
            <person name="Gross S."/>
            <person name="Joshi V."/>
            <person name="Fowler G."/>
            <person name="Nazareth L."/>
            <person name="Reid J."/>
            <person name="Worley K."/>
            <person name="Petrosino J."/>
            <person name="Highlander S."/>
            <person name="Gibbs R."/>
        </authorList>
    </citation>
    <scope>NUCLEOTIDE SEQUENCE [LARGE SCALE GENOMIC DNA]</scope>
    <source>
        <strain evidence="2">DSM 15272</strain>
    </source>
</reference>
<comment type="caution">
    <text evidence="2">The sequence shown here is derived from an EMBL/GenBank/DDBJ whole genome shotgun (WGS) entry which is preliminary data.</text>
</comment>
<dbReference type="AlphaFoldDB" id="E2SCE2"/>
<keyword evidence="3" id="KW-1185">Reference proteome</keyword>
<name>E2SCE2_9ACTN</name>
<dbReference type="EMBL" id="ACLF03000006">
    <property type="protein sequence ID" value="EFQ82895.1"/>
    <property type="molecule type" value="Genomic_DNA"/>
</dbReference>
<accession>E2SCE2</accession>
<evidence type="ECO:0000256" key="1">
    <source>
        <dbReference type="SAM" id="MobiDB-lite"/>
    </source>
</evidence>
<feature type="region of interest" description="Disordered" evidence="1">
    <location>
        <begin position="1"/>
        <end position="24"/>
    </location>
</feature>
<dbReference type="HOGENOM" id="CLU_3179229_0_0_11"/>
<sequence length="46" mass="4962">MEEIRHASTVSARGPPHIGLRTGNRLGRKDQRCLVLVPGTRALAAV</sequence>
<evidence type="ECO:0000313" key="3">
    <source>
        <dbReference type="Proteomes" id="UP000003111"/>
    </source>
</evidence>
<evidence type="ECO:0000313" key="2">
    <source>
        <dbReference type="EMBL" id="EFQ82895.1"/>
    </source>
</evidence>
<gene>
    <name evidence="2" type="ORF">HMPREF0063_12104</name>
</gene>
<organism evidence="2 3">
    <name type="scientific">Aeromicrobium marinum DSM 15272</name>
    <dbReference type="NCBI Taxonomy" id="585531"/>
    <lineage>
        <taxon>Bacteria</taxon>
        <taxon>Bacillati</taxon>
        <taxon>Actinomycetota</taxon>
        <taxon>Actinomycetes</taxon>
        <taxon>Propionibacteriales</taxon>
        <taxon>Nocardioidaceae</taxon>
        <taxon>Aeromicrobium</taxon>
    </lineage>
</organism>
<proteinExistence type="predicted"/>
<dbReference type="Proteomes" id="UP000003111">
    <property type="component" value="Unassembled WGS sequence"/>
</dbReference>